<dbReference type="RefSeq" id="WP_065448957.1">
    <property type="nucleotide sequence ID" value="NZ_LVEN01000012.1"/>
</dbReference>
<dbReference type="InterPro" id="IPR016208">
    <property type="entry name" value="Ald_Oxase/xanthine_DH-like"/>
</dbReference>
<dbReference type="InterPro" id="IPR000674">
    <property type="entry name" value="Ald_Oxase/Xan_DH_a/b"/>
</dbReference>
<reference evidence="5" key="1">
    <citation type="submission" date="2016-03" db="EMBL/GenBank/DDBJ databases">
        <title>Draft genome sequence of Paenibacillus glacialis DSM 22343.</title>
        <authorList>
            <person name="Shin S.-K."/>
            <person name="Yi H."/>
        </authorList>
    </citation>
    <scope>NUCLEOTIDE SEQUENCE [LARGE SCALE GENOMIC DNA]</scope>
    <source>
        <strain evidence="5">CCUG 60099</strain>
    </source>
</reference>
<dbReference type="EMBL" id="LVEN01000012">
    <property type="protein sequence ID" value="OCB75830.1"/>
    <property type="molecule type" value="Genomic_DNA"/>
</dbReference>
<dbReference type="InterPro" id="IPR037165">
    <property type="entry name" value="AldOxase/xan_DH_Mopterin-bd_sf"/>
</dbReference>
<dbReference type="PANTHER" id="PTHR11908:SF132">
    <property type="entry name" value="ALDEHYDE OXIDASE 1-RELATED"/>
    <property type="match status" value="1"/>
</dbReference>
<organism evidence="4 5">
    <name type="scientific">Flavobacterium piscis</name>
    <dbReference type="NCBI Taxonomy" id="1114874"/>
    <lineage>
        <taxon>Bacteria</taxon>
        <taxon>Pseudomonadati</taxon>
        <taxon>Bacteroidota</taxon>
        <taxon>Flavobacteriia</taxon>
        <taxon>Flavobacteriales</taxon>
        <taxon>Flavobacteriaceae</taxon>
        <taxon>Flavobacterium</taxon>
    </lineage>
</organism>
<dbReference type="PANTHER" id="PTHR11908">
    <property type="entry name" value="XANTHINE DEHYDROGENASE"/>
    <property type="match status" value="1"/>
</dbReference>
<dbReference type="Pfam" id="PF20256">
    <property type="entry name" value="MoCoBD_2"/>
    <property type="match status" value="1"/>
</dbReference>
<dbReference type="InterPro" id="IPR036856">
    <property type="entry name" value="Ald_Oxase/Xan_DH_a/b_sf"/>
</dbReference>
<evidence type="ECO:0000313" key="4">
    <source>
        <dbReference type="EMBL" id="OCB75830.1"/>
    </source>
</evidence>
<protein>
    <submittedName>
        <fullName evidence="4">Aldehyde oxidase</fullName>
    </submittedName>
</protein>
<comment type="caution">
    <text evidence="4">The sequence shown here is derived from an EMBL/GenBank/DDBJ whole genome shotgun (WGS) entry which is preliminary data.</text>
</comment>
<evidence type="ECO:0000259" key="3">
    <source>
        <dbReference type="SMART" id="SM01008"/>
    </source>
</evidence>
<dbReference type="InterPro" id="IPR046867">
    <property type="entry name" value="AldOxase/xan_DH_MoCoBD2"/>
</dbReference>
<feature type="domain" description="Aldehyde oxidase/xanthine dehydrogenase a/b hammerhead" evidence="3">
    <location>
        <begin position="17"/>
        <end position="129"/>
    </location>
</feature>
<gene>
    <name evidence="4" type="ORF">FLP_07790</name>
</gene>
<evidence type="ECO:0000256" key="2">
    <source>
        <dbReference type="ARBA" id="ARBA00023002"/>
    </source>
</evidence>
<dbReference type="Pfam" id="PF02738">
    <property type="entry name" value="MoCoBD_1"/>
    <property type="match status" value="1"/>
</dbReference>
<dbReference type="InterPro" id="IPR008274">
    <property type="entry name" value="AldOxase/xan_DH_MoCoBD1"/>
</dbReference>
<proteinExistence type="predicted"/>
<evidence type="ECO:0000256" key="1">
    <source>
        <dbReference type="ARBA" id="ARBA00022505"/>
    </source>
</evidence>
<sequence>MSKTSNINRVDGFAKVTGSATYSAEYKTPGVAYACLVGSTIAKGRIKTIDTKKAEWAPGVLAVITHLNVDKPAGYEQPKKRDNLGQPLQIFKDDSVRYYDQPIALVIADTFERMQYAASLIKADYLKEDHSTELEKVKDKGKTPERAKDYHRGVEDGYKNAAVILEEEYTIPTEVHNPMELANIIAKWDGNKPTLYTKSQGVEGTRKSVGDVFGIPAADVAVNSEYLGGAFGMGLHTWPYEIAALIGAKKINRPVKLVLHREQMFTNVGFRPYTIQKMGLGATKEGKLTGLTHEAIAMTSSYEDFMEGTVNMSRFIYDCANVSTRYRIVPLDTCTPIWMRGPGEATGSFALESAMDELAHKLNMDPIEFRKLNYAEKDLEQNKPWSSKYLLECYEGGMERIGWKNRKNKPGSVREGEWLVGYGMGTGTFGCYRSPTSVKAKFLTNGTLVLQCSVNDMGPGTATMMTAIGADVTGIPSENVIIEMGKSGLAKGPTQGGSATTSSVGSAVNDSCQLLITKAIELASKSDALKNIPIADLAFVNGSVTSKKDSSKSVSLAAVLNANKLEELVVENESKAAEEAKKYSIYSFSVHFVKVLINPNLGKIRLAHVVSCADIGTVINQKTSAGQMYGGAVGGIGMGLMESLEIDHRFGRPINNNFADYHVPVNADIEKQEVFFVNKKDPVSNPMGTKGLGETALVGMAPAIANAVFNATGIRVRDLPITLDKILETVKV</sequence>
<accession>A0ABX2XKU7</accession>
<dbReference type="Gene3D" id="3.90.1170.50">
    <property type="entry name" value="Aldehyde oxidase/xanthine dehydrogenase, a/b hammerhead"/>
    <property type="match status" value="1"/>
</dbReference>
<dbReference type="Gene3D" id="3.30.365.10">
    <property type="entry name" value="Aldehyde oxidase/xanthine dehydrogenase, molybdopterin binding domain"/>
    <property type="match status" value="4"/>
</dbReference>
<keyword evidence="5" id="KW-1185">Reference proteome</keyword>
<dbReference type="Proteomes" id="UP000093343">
    <property type="component" value="Unassembled WGS sequence"/>
</dbReference>
<dbReference type="SUPFAM" id="SSF56003">
    <property type="entry name" value="Molybdenum cofactor-binding domain"/>
    <property type="match status" value="1"/>
</dbReference>
<dbReference type="SMART" id="SM01008">
    <property type="entry name" value="Ald_Xan_dh_C"/>
    <property type="match status" value="1"/>
</dbReference>
<dbReference type="SUPFAM" id="SSF54665">
    <property type="entry name" value="CO dehydrogenase molybdoprotein N-domain-like"/>
    <property type="match status" value="1"/>
</dbReference>
<dbReference type="Pfam" id="PF01315">
    <property type="entry name" value="Ald_Xan_dh_C"/>
    <property type="match status" value="1"/>
</dbReference>
<keyword evidence="1" id="KW-0500">Molybdenum</keyword>
<keyword evidence="2" id="KW-0560">Oxidoreductase</keyword>
<name>A0ABX2XKU7_9FLAO</name>
<evidence type="ECO:0000313" key="5">
    <source>
        <dbReference type="Proteomes" id="UP000093343"/>
    </source>
</evidence>